<name>A0A382UXF4_9ZZZZ</name>
<evidence type="ECO:0000313" key="2">
    <source>
        <dbReference type="EMBL" id="SVD38425.1"/>
    </source>
</evidence>
<feature type="region of interest" description="Disordered" evidence="1">
    <location>
        <begin position="27"/>
        <end position="54"/>
    </location>
</feature>
<evidence type="ECO:0000256" key="1">
    <source>
        <dbReference type="SAM" id="MobiDB-lite"/>
    </source>
</evidence>
<dbReference type="EMBL" id="UINC01147229">
    <property type="protein sequence ID" value="SVD38425.1"/>
    <property type="molecule type" value="Genomic_DNA"/>
</dbReference>
<organism evidence="2">
    <name type="scientific">marine metagenome</name>
    <dbReference type="NCBI Taxonomy" id="408172"/>
    <lineage>
        <taxon>unclassified sequences</taxon>
        <taxon>metagenomes</taxon>
        <taxon>ecological metagenomes</taxon>
    </lineage>
</organism>
<dbReference type="AlphaFoldDB" id="A0A382UXF4"/>
<reference evidence="2" key="1">
    <citation type="submission" date="2018-05" db="EMBL/GenBank/DDBJ databases">
        <authorList>
            <person name="Lanie J.A."/>
            <person name="Ng W.-L."/>
            <person name="Kazmierczak K.M."/>
            <person name="Andrzejewski T.M."/>
            <person name="Davidsen T.M."/>
            <person name="Wayne K.J."/>
            <person name="Tettelin H."/>
            <person name="Glass J.I."/>
            <person name="Rusch D."/>
            <person name="Podicherti R."/>
            <person name="Tsui H.-C.T."/>
            <person name="Winkler M.E."/>
        </authorList>
    </citation>
    <scope>NUCLEOTIDE SEQUENCE</scope>
</reference>
<accession>A0A382UXF4</accession>
<sequence length="189" mass="21203">MTPRLKKLLIGFAISLVIMVSDRISRSSSSSSTSIDSKGKKEEKRPRTARIGASRMRRVKEEAARIKKSKEKKPIIPKKKFKPIPEDVLALVDWGRNPFSTQDPLLVNQVIRPVKSTNKPEKMFVSNVSNVHALKIESVATLGDKTFVIINGQRYQEGDNIDNMIIETIESKRIIFKSGTKTIVKNVGS</sequence>
<protein>
    <submittedName>
        <fullName evidence="2">Uncharacterized protein</fullName>
    </submittedName>
</protein>
<feature type="compositionally biased region" description="Low complexity" evidence="1">
    <location>
        <begin position="27"/>
        <end position="36"/>
    </location>
</feature>
<gene>
    <name evidence="2" type="ORF">METZ01_LOCUS391279</name>
</gene>
<feature type="compositionally biased region" description="Basic and acidic residues" evidence="1">
    <location>
        <begin position="37"/>
        <end position="46"/>
    </location>
</feature>
<proteinExistence type="predicted"/>